<dbReference type="PANTHER" id="PTHR42794">
    <property type="entry name" value="HEMIN IMPORT ATP-BINDING PROTEIN HMUV"/>
    <property type="match status" value="1"/>
</dbReference>
<evidence type="ECO:0000256" key="2">
    <source>
        <dbReference type="ARBA" id="ARBA00022840"/>
    </source>
</evidence>
<dbReference type="InterPro" id="IPR017871">
    <property type="entry name" value="ABC_transporter-like_CS"/>
</dbReference>
<dbReference type="PROSITE" id="PS00211">
    <property type="entry name" value="ABC_TRANSPORTER_1"/>
    <property type="match status" value="1"/>
</dbReference>
<dbReference type="Proteomes" id="UP000501058">
    <property type="component" value="Chromosome"/>
</dbReference>
<protein>
    <submittedName>
        <fullName evidence="4">ABC transporter ATP-binding protein</fullName>
    </submittedName>
</protein>
<keyword evidence="5" id="KW-1185">Reference proteome</keyword>
<gene>
    <name evidence="4" type="ORF">G7070_17045</name>
</gene>
<organism evidence="4 5">
    <name type="scientific">Propioniciclava coleopterorum</name>
    <dbReference type="NCBI Taxonomy" id="2714937"/>
    <lineage>
        <taxon>Bacteria</taxon>
        <taxon>Bacillati</taxon>
        <taxon>Actinomycetota</taxon>
        <taxon>Actinomycetes</taxon>
        <taxon>Propionibacteriales</taxon>
        <taxon>Propionibacteriaceae</taxon>
        <taxon>Propioniciclava</taxon>
    </lineage>
</organism>
<dbReference type="PANTHER" id="PTHR42794:SF2">
    <property type="entry name" value="ABC TRANSPORTER ATP-BINDING PROTEIN"/>
    <property type="match status" value="1"/>
</dbReference>
<dbReference type="InterPro" id="IPR003593">
    <property type="entry name" value="AAA+_ATPase"/>
</dbReference>
<accession>A0A6G7YBL6</accession>
<dbReference type="Pfam" id="PF00005">
    <property type="entry name" value="ABC_tran"/>
    <property type="match status" value="1"/>
</dbReference>
<dbReference type="PROSITE" id="PS50893">
    <property type="entry name" value="ABC_TRANSPORTER_2"/>
    <property type="match status" value="1"/>
</dbReference>
<evidence type="ECO:0000259" key="3">
    <source>
        <dbReference type="PROSITE" id="PS50893"/>
    </source>
</evidence>
<dbReference type="InterPro" id="IPR003439">
    <property type="entry name" value="ABC_transporter-like_ATP-bd"/>
</dbReference>
<name>A0A6G7YBL6_9ACTN</name>
<keyword evidence="2 4" id="KW-0067">ATP-binding</keyword>
<evidence type="ECO:0000313" key="5">
    <source>
        <dbReference type="Proteomes" id="UP000501058"/>
    </source>
</evidence>
<reference evidence="4 5" key="1">
    <citation type="submission" date="2020-03" db="EMBL/GenBank/DDBJ databases">
        <title>Propioniciclava sp. nov., isolated from Hydrophilus acuminatus.</title>
        <authorList>
            <person name="Hyun D.-W."/>
            <person name="Bae J.-W."/>
        </authorList>
    </citation>
    <scope>NUCLEOTIDE SEQUENCE [LARGE SCALE GENOMIC DNA]</scope>
    <source>
        <strain evidence="4 5">HDW11</strain>
    </source>
</reference>
<dbReference type="GO" id="GO:0005524">
    <property type="term" value="F:ATP binding"/>
    <property type="evidence" value="ECO:0007669"/>
    <property type="project" value="UniProtKB-KW"/>
</dbReference>
<dbReference type="Gene3D" id="3.40.50.300">
    <property type="entry name" value="P-loop containing nucleotide triphosphate hydrolases"/>
    <property type="match status" value="1"/>
</dbReference>
<dbReference type="SUPFAM" id="SSF52540">
    <property type="entry name" value="P-loop containing nucleoside triphosphate hydrolases"/>
    <property type="match status" value="1"/>
</dbReference>
<evidence type="ECO:0000256" key="1">
    <source>
        <dbReference type="ARBA" id="ARBA00022741"/>
    </source>
</evidence>
<dbReference type="GO" id="GO:0016887">
    <property type="term" value="F:ATP hydrolysis activity"/>
    <property type="evidence" value="ECO:0007669"/>
    <property type="project" value="InterPro"/>
</dbReference>
<evidence type="ECO:0000313" key="4">
    <source>
        <dbReference type="EMBL" id="QIK74041.1"/>
    </source>
</evidence>
<proteinExistence type="predicted"/>
<dbReference type="SMART" id="SM00382">
    <property type="entry name" value="AAA"/>
    <property type="match status" value="1"/>
</dbReference>
<dbReference type="AlphaFoldDB" id="A0A6G7YBL6"/>
<dbReference type="KEGG" id="prv:G7070_17045"/>
<keyword evidence="1" id="KW-0547">Nucleotide-binding</keyword>
<sequence length="244" mass="25671">MDGRPILHDVTAELAPGRVTALVGVNGSGKTSLLHLLAGLRRPTAGTVRLGEHDLAALPRRTVARAVAVMEQNANASVELTVRDVVALGRIPHAGGWRSLADDPAVLDAMRHTGVDGLAGQAWSTLSGGERQRVQLARALAQQPRILLLDEPTNHLDLAHQIGLLGLVRATGLTTAVVLHDLDLALAHADDVWVMDAGRIVAQGPAGQVLDATLIARHFGVLGRVLADVRPGFRWEGLADDAAS</sequence>
<dbReference type="EMBL" id="CP049865">
    <property type="protein sequence ID" value="QIK74041.1"/>
    <property type="molecule type" value="Genomic_DNA"/>
</dbReference>
<dbReference type="InterPro" id="IPR027417">
    <property type="entry name" value="P-loop_NTPase"/>
</dbReference>
<dbReference type="CDD" id="cd03214">
    <property type="entry name" value="ABC_Iron-Siderophores_B12_Hemin"/>
    <property type="match status" value="1"/>
</dbReference>
<feature type="domain" description="ABC transporter" evidence="3">
    <location>
        <begin position="1"/>
        <end position="222"/>
    </location>
</feature>